<proteinExistence type="predicted"/>
<reference evidence="3 4" key="2">
    <citation type="submission" date="2024-05" db="EMBL/GenBank/DDBJ databases">
        <authorList>
            <person name="Chen Y."/>
            <person name="Shah S."/>
            <person name="Dougan E. K."/>
            <person name="Thang M."/>
            <person name="Chan C."/>
        </authorList>
    </citation>
    <scope>NUCLEOTIDE SEQUENCE [LARGE SCALE GENOMIC DNA]</scope>
</reference>
<protein>
    <submittedName>
        <fullName evidence="3">Retrovirus-related Pol polyprotein from transposon opus</fullName>
    </submittedName>
</protein>
<dbReference type="EMBL" id="CAMXCT030003608">
    <property type="protein sequence ID" value="CAL4792661.1"/>
    <property type="molecule type" value="Genomic_DNA"/>
</dbReference>
<dbReference type="Proteomes" id="UP001152797">
    <property type="component" value="Unassembled WGS sequence"/>
</dbReference>
<sequence length="487" mass="54108">MAASSVPLGSTSVPTYNPPRFATLTSTTLWERDEIRYGDEDVYALMNLREAEGVTLLDAIDAGRIPRPAEMTFPRWQAWRRGEGMRPTRRRDGRGLTTAEEVELWREVMRHLYGDDRADALGEEDEEGEMEGSPEGVLAIPHAVSPSPSEPPEGSPTPPVAGSAAASVTGLRAQIRALYDPEKEDLGDYLLRMGRIVTALQVLDAGCAPNTLDLITRKAEILIELYGEIGTMDRRRAVAVLRDKFTAYALDDKMSPREKDLSIGAVGEIIFSSWEGIQVRVLTRFSVLHPIPKEAEQRRMAPQVLLEEVTRSVESVSGLAAALEAQTKVLKEALAGRSRSTSSVTAVKTDLHWPTLGDDRSDFRDVTQFYQEFEVVNSPETVYERIKAKHLVFSESREEREIRIDSEHASLAKGLWGSEAVLSGPQTWEEAHKVVLEFEQREATNRATASAVYTLHGEGEDRPSGRPKHPKKVKKDAKEGHPFVKEA</sequence>
<evidence type="ECO:0000313" key="4">
    <source>
        <dbReference type="Proteomes" id="UP001152797"/>
    </source>
</evidence>
<feature type="compositionally biased region" description="Pro residues" evidence="1">
    <location>
        <begin position="148"/>
        <end position="159"/>
    </location>
</feature>
<evidence type="ECO:0000256" key="1">
    <source>
        <dbReference type="SAM" id="MobiDB-lite"/>
    </source>
</evidence>
<name>A0A9P1G9Q1_9DINO</name>
<evidence type="ECO:0000313" key="3">
    <source>
        <dbReference type="EMBL" id="CAL4792661.1"/>
    </source>
</evidence>
<feature type="region of interest" description="Disordered" evidence="1">
    <location>
        <begin position="446"/>
        <end position="487"/>
    </location>
</feature>
<dbReference type="OrthoDB" id="429443at2759"/>
<accession>A0A9P1G9Q1</accession>
<dbReference type="AlphaFoldDB" id="A0A9P1G9Q1"/>
<feature type="compositionally biased region" description="Basic residues" evidence="1">
    <location>
        <begin position="465"/>
        <end position="475"/>
    </location>
</feature>
<reference evidence="2" key="1">
    <citation type="submission" date="2022-10" db="EMBL/GenBank/DDBJ databases">
        <authorList>
            <person name="Chen Y."/>
            <person name="Dougan E. K."/>
            <person name="Chan C."/>
            <person name="Rhodes N."/>
            <person name="Thang M."/>
        </authorList>
    </citation>
    <scope>NUCLEOTIDE SEQUENCE</scope>
</reference>
<dbReference type="EMBL" id="CAMXCT020003608">
    <property type="protein sequence ID" value="CAL1158724.1"/>
    <property type="molecule type" value="Genomic_DNA"/>
</dbReference>
<feature type="region of interest" description="Disordered" evidence="1">
    <location>
        <begin position="142"/>
        <end position="163"/>
    </location>
</feature>
<feature type="compositionally biased region" description="Basic and acidic residues" evidence="1">
    <location>
        <begin position="476"/>
        <end position="487"/>
    </location>
</feature>
<gene>
    <name evidence="2" type="ORF">C1SCF055_LOCUS31081</name>
</gene>
<keyword evidence="4" id="KW-1185">Reference proteome</keyword>
<organism evidence="2">
    <name type="scientific">Cladocopium goreaui</name>
    <dbReference type="NCBI Taxonomy" id="2562237"/>
    <lineage>
        <taxon>Eukaryota</taxon>
        <taxon>Sar</taxon>
        <taxon>Alveolata</taxon>
        <taxon>Dinophyceae</taxon>
        <taxon>Suessiales</taxon>
        <taxon>Symbiodiniaceae</taxon>
        <taxon>Cladocopium</taxon>
    </lineage>
</organism>
<dbReference type="EMBL" id="CAMXCT010003608">
    <property type="protein sequence ID" value="CAI4005349.1"/>
    <property type="molecule type" value="Genomic_DNA"/>
</dbReference>
<evidence type="ECO:0000313" key="2">
    <source>
        <dbReference type="EMBL" id="CAI4005349.1"/>
    </source>
</evidence>
<comment type="caution">
    <text evidence="2">The sequence shown here is derived from an EMBL/GenBank/DDBJ whole genome shotgun (WGS) entry which is preliminary data.</text>
</comment>